<evidence type="ECO:0000313" key="7">
    <source>
        <dbReference type="Proteomes" id="UP000789375"/>
    </source>
</evidence>
<protein>
    <submittedName>
        <fullName evidence="6">191_t:CDS:1</fullName>
    </submittedName>
</protein>
<dbReference type="Pfam" id="PF00400">
    <property type="entry name" value="WD40"/>
    <property type="match status" value="6"/>
</dbReference>
<dbReference type="PROSITE" id="PS50082">
    <property type="entry name" value="WD_REPEATS_2"/>
    <property type="match status" value="4"/>
</dbReference>
<evidence type="ECO:0000256" key="3">
    <source>
        <dbReference type="PROSITE-ProRule" id="PRU00221"/>
    </source>
</evidence>
<evidence type="ECO:0000313" key="6">
    <source>
        <dbReference type="EMBL" id="CAG8657858.1"/>
    </source>
</evidence>
<dbReference type="Pfam" id="PF12937">
    <property type="entry name" value="F-box-like"/>
    <property type="match status" value="1"/>
</dbReference>
<feature type="non-terminal residue" evidence="6">
    <location>
        <position position="575"/>
    </location>
</feature>
<name>A0A9N9H9U3_FUNMO</name>
<dbReference type="InterPro" id="IPR020472">
    <property type="entry name" value="WD40_PAC1"/>
</dbReference>
<dbReference type="PROSITE" id="PS50294">
    <property type="entry name" value="WD_REPEATS_REGION"/>
    <property type="match status" value="3"/>
</dbReference>
<keyword evidence="7" id="KW-1185">Reference proteome</keyword>
<dbReference type="SUPFAM" id="SSF50978">
    <property type="entry name" value="WD40 repeat-like"/>
    <property type="match status" value="1"/>
</dbReference>
<sequence>MSKDDGVSRLIDDGFGLGYVQSLVDKLSLTERKKLSEYLQQQNQQHLNKDIISALSLSMTTYLLEFLDAENLCKIRQVSKTWKDRATENSLWKRQCILAGFSINLISKSFNYSKNAEDHFFQLYKHHILVQRNWDKQNFSQYLMRAHQEGITCIAGFEHGNIIYTGSFDKTIKMWDIFNWTCLKVLKDHFEGVQCLVLGHKFLASGGWDKSIIIYDISNDHAIKYRLNGHLAGIISLTMNHNESILYSGSVDKTIRIWNIHTGDCLQKLYGHDGTVGTLMLIPRIISSLTTEEQEEKLYWLISGSNDNSILIWDLNPNPSEEQLSNFQSTSPIKPQIVKRLEGNTRAVTCLAWYKDLVQQIDDADQDQLDDSPRSVHINTLSFLSRSPSPCTNITREVELMDLDDPDSLIQPNHESINHRQRTNHNRLNQNIISSSPSNNVTPPPSPPENLNTNNHSNDMEFSDFNTSRKSIFIFSASADSTIRMWDLNTGQLLHSTKEHTDIVWDLQCNESRLISVSSDGYIKHYQLNNSRSLAVPKKRSSFNIPFPAVTLAQIDSGVTCLKMTQEWLICGTED</sequence>
<dbReference type="AlphaFoldDB" id="A0A9N9H9U3"/>
<feature type="repeat" description="WD" evidence="3">
    <location>
        <begin position="453"/>
        <end position="496"/>
    </location>
</feature>
<dbReference type="InterPro" id="IPR001810">
    <property type="entry name" value="F-box_dom"/>
</dbReference>
<evidence type="ECO:0000256" key="1">
    <source>
        <dbReference type="ARBA" id="ARBA00022574"/>
    </source>
</evidence>
<dbReference type="Gene3D" id="2.130.10.10">
    <property type="entry name" value="YVTN repeat-like/Quinoprotein amine dehydrogenase"/>
    <property type="match status" value="3"/>
</dbReference>
<organism evidence="6 7">
    <name type="scientific">Funneliformis mosseae</name>
    <name type="common">Endomycorrhizal fungus</name>
    <name type="synonym">Glomus mosseae</name>
    <dbReference type="NCBI Taxonomy" id="27381"/>
    <lineage>
        <taxon>Eukaryota</taxon>
        <taxon>Fungi</taxon>
        <taxon>Fungi incertae sedis</taxon>
        <taxon>Mucoromycota</taxon>
        <taxon>Glomeromycotina</taxon>
        <taxon>Glomeromycetes</taxon>
        <taxon>Glomerales</taxon>
        <taxon>Glomeraceae</taxon>
        <taxon>Funneliformis</taxon>
    </lineage>
</organism>
<evidence type="ECO:0000256" key="4">
    <source>
        <dbReference type="SAM" id="MobiDB-lite"/>
    </source>
</evidence>
<feature type="region of interest" description="Disordered" evidence="4">
    <location>
        <begin position="430"/>
        <end position="459"/>
    </location>
</feature>
<dbReference type="Gene3D" id="1.20.1280.50">
    <property type="match status" value="1"/>
</dbReference>
<dbReference type="PROSITE" id="PS50181">
    <property type="entry name" value="FBOX"/>
    <property type="match status" value="1"/>
</dbReference>
<feature type="repeat" description="WD" evidence="3">
    <location>
        <begin position="227"/>
        <end position="268"/>
    </location>
</feature>
<dbReference type="InterPro" id="IPR036047">
    <property type="entry name" value="F-box-like_dom_sf"/>
</dbReference>
<feature type="repeat" description="WD" evidence="3">
    <location>
        <begin position="301"/>
        <end position="323"/>
    </location>
</feature>
<dbReference type="EMBL" id="CAJVPP010004957">
    <property type="protein sequence ID" value="CAG8657858.1"/>
    <property type="molecule type" value="Genomic_DNA"/>
</dbReference>
<dbReference type="GO" id="GO:1990234">
    <property type="term" value="C:transferase complex"/>
    <property type="evidence" value="ECO:0007669"/>
    <property type="project" value="UniProtKB-ARBA"/>
</dbReference>
<dbReference type="PANTHER" id="PTHR22847">
    <property type="entry name" value="WD40 REPEAT PROTEIN"/>
    <property type="match status" value="1"/>
</dbReference>
<dbReference type="CDD" id="cd00200">
    <property type="entry name" value="WD40"/>
    <property type="match status" value="1"/>
</dbReference>
<dbReference type="PRINTS" id="PR00320">
    <property type="entry name" value="GPROTEINBRPT"/>
</dbReference>
<reference evidence="6" key="1">
    <citation type="submission" date="2021-06" db="EMBL/GenBank/DDBJ databases">
        <authorList>
            <person name="Kallberg Y."/>
            <person name="Tangrot J."/>
            <person name="Rosling A."/>
        </authorList>
    </citation>
    <scope>NUCLEOTIDE SEQUENCE</scope>
    <source>
        <strain evidence="6">87-6 pot B 2015</strain>
    </source>
</reference>
<feature type="compositionally biased region" description="Low complexity" evidence="4">
    <location>
        <begin position="430"/>
        <end position="441"/>
    </location>
</feature>
<feature type="domain" description="F-box" evidence="5">
    <location>
        <begin position="49"/>
        <end position="95"/>
    </location>
</feature>
<dbReference type="SMART" id="SM00320">
    <property type="entry name" value="WD40"/>
    <property type="match status" value="6"/>
</dbReference>
<dbReference type="PROSITE" id="PS00678">
    <property type="entry name" value="WD_REPEATS_1"/>
    <property type="match status" value="3"/>
</dbReference>
<comment type="caution">
    <text evidence="6">The sequence shown here is derived from an EMBL/GenBank/DDBJ whole genome shotgun (WGS) entry which is preliminary data.</text>
</comment>
<gene>
    <name evidence="6" type="ORF">FMOSSE_LOCUS11797</name>
</gene>
<evidence type="ECO:0000256" key="2">
    <source>
        <dbReference type="ARBA" id="ARBA00022737"/>
    </source>
</evidence>
<dbReference type="SUPFAM" id="SSF81383">
    <property type="entry name" value="F-box domain"/>
    <property type="match status" value="1"/>
</dbReference>
<evidence type="ECO:0000259" key="5">
    <source>
        <dbReference type="PROSITE" id="PS50181"/>
    </source>
</evidence>
<proteinExistence type="predicted"/>
<dbReference type="Proteomes" id="UP000789375">
    <property type="component" value="Unassembled WGS sequence"/>
</dbReference>
<feature type="repeat" description="WD" evidence="3">
    <location>
        <begin position="144"/>
        <end position="177"/>
    </location>
</feature>
<dbReference type="InterPro" id="IPR019775">
    <property type="entry name" value="WD40_repeat_CS"/>
</dbReference>
<dbReference type="InterPro" id="IPR015943">
    <property type="entry name" value="WD40/YVTN_repeat-like_dom_sf"/>
</dbReference>
<keyword evidence="1 3" id="KW-0853">WD repeat</keyword>
<accession>A0A9N9H9U3</accession>
<dbReference type="PANTHER" id="PTHR22847:SF637">
    <property type="entry name" value="WD REPEAT DOMAIN 5B"/>
    <property type="match status" value="1"/>
</dbReference>
<dbReference type="InterPro" id="IPR036322">
    <property type="entry name" value="WD40_repeat_dom_sf"/>
</dbReference>
<dbReference type="InterPro" id="IPR001680">
    <property type="entry name" value="WD40_rpt"/>
</dbReference>
<keyword evidence="2" id="KW-0677">Repeat</keyword>